<dbReference type="STRING" id="1499966.U14_00352"/>
<evidence type="ECO:0000313" key="1">
    <source>
        <dbReference type="EMBL" id="GAK49134.1"/>
    </source>
</evidence>
<organism evidence="1">
    <name type="scientific">Candidatus Moduliflexus flocculans</name>
    <dbReference type="NCBI Taxonomy" id="1499966"/>
    <lineage>
        <taxon>Bacteria</taxon>
        <taxon>Candidatus Moduliflexota</taxon>
        <taxon>Candidatus Moduliflexia</taxon>
        <taxon>Candidatus Moduliflexales</taxon>
        <taxon>Candidatus Moduliflexaceae</taxon>
    </lineage>
</organism>
<protein>
    <submittedName>
        <fullName evidence="1">Uncharacterized protein</fullName>
    </submittedName>
</protein>
<proteinExistence type="predicted"/>
<dbReference type="Proteomes" id="UP000030700">
    <property type="component" value="Unassembled WGS sequence"/>
</dbReference>
<name>A0A0S6VWM0_9BACT</name>
<sequence>MKNLSLSTEQPIYDTLWQQTESDLERGNVCLDPYLRNRQQDRRRGWSLIIRPNHAAKEAIMGVIQDIQQLEPEQHYYHPDELHVTVLSFFSVIETFDEHLPKFARYQAALRTAFEQIERFQIDFRGITATRDGLMMQGFAEKNALNLLRDHLRAILTQHGLGDTLDTRYRIQTAHSTIVRFQAPLRNPPDFLTRLRYLRASASARTLCTSIQWVKNDWFLSRDTVELVEEFHLQ</sequence>
<evidence type="ECO:0000313" key="2">
    <source>
        <dbReference type="Proteomes" id="UP000030700"/>
    </source>
</evidence>
<dbReference type="Gene3D" id="3.90.1140.10">
    <property type="entry name" value="Cyclic phosphodiesterase"/>
    <property type="match status" value="1"/>
</dbReference>
<gene>
    <name evidence="1" type="ORF">U14_00352</name>
</gene>
<dbReference type="EMBL" id="DF820455">
    <property type="protein sequence ID" value="GAK49134.1"/>
    <property type="molecule type" value="Genomic_DNA"/>
</dbReference>
<dbReference type="InterPro" id="IPR009097">
    <property type="entry name" value="Cyclic_Pdiesterase"/>
</dbReference>
<dbReference type="Pfam" id="PF13563">
    <property type="entry name" value="2_5_RNA_ligase2"/>
    <property type="match status" value="1"/>
</dbReference>
<dbReference type="HOGENOM" id="CLU_104990_0_0_0"/>
<keyword evidence="2" id="KW-1185">Reference proteome</keyword>
<dbReference type="SUPFAM" id="SSF55144">
    <property type="entry name" value="LigT-like"/>
    <property type="match status" value="1"/>
</dbReference>
<dbReference type="AlphaFoldDB" id="A0A0S6VWM0"/>
<accession>A0A0S6VWM0</accession>
<reference evidence="1" key="1">
    <citation type="journal article" date="2015" name="PeerJ">
        <title>First genomic representation of candidate bacterial phylum KSB3 points to enhanced environmental sensing as a trigger of wastewater bulking.</title>
        <authorList>
            <person name="Sekiguchi Y."/>
            <person name="Ohashi A."/>
            <person name="Parks D.H."/>
            <person name="Yamauchi T."/>
            <person name="Tyson G.W."/>
            <person name="Hugenholtz P."/>
        </authorList>
    </citation>
    <scope>NUCLEOTIDE SEQUENCE [LARGE SCALE GENOMIC DNA]</scope>
</reference>